<reference evidence="2 3" key="1">
    <citation type="submission" date="2017-12" db="EMBL/GenBank/DDBJ databases">
        <title>The genome sequence of Caulobacter flavus CGMCC1 15093.</title>
        <authorList>
            <person name="Gao J."/>
            <person name="Mao X."/>
            <person name="Sun J."/>
        </authorList>
    </citation>
    <scope>NUCLEOTIDE SEQUENCE [LARGE SCALE GENOMIC DNA]</scope>
    <source>
        <strain evidence="2 3">CGMCC1 15093</strain>
    </source>
</reference>
<evidence type="ECO:0000313" key="2">
    <source>
        <dbReference type="EMBL" id="PLR17998.1"/>
    </source>
</evidence>
<dbReference type="RefSeq" id="WP_101712462.1">
    <property type="nucleotide sequence ID" value="NZ_CP026100.1"/>
</dbReference>
<dbReference type="EMBL" id="CP026100">
    <property type="protein sequence ID" value="AYV48246.1"/>
    <property type="molecule type" value="Genomic_DNA"/>
</dbReference>
<dbReference type="Proteomes" id="UP000234483">
    <property type="component" value="Unassembled WGS sequence"/>
</dbReference>
<sequence length="154" mass="17568">MSAHTQVDLLWIEGLIQHWLRFGHPVDEILIDRRRRTVAFAPGAVFAFVRWAANDYGTVISRLDILRAVTPGEPYQTLAHVRPGGESLLRLAGWSLVEQALGHIGQIEAAGVTPTAVDPDHWRHLNNRLLARQTPRPYDRARHRAWLQRRRLAP</sequence>
<dbReference type="InterPro" id="IPR021263">
    <property type="entry name" value="DUF2840"/>
</dbReference>
<keyword evidence="4" id="KW-1185">Reference proteome</keyword>
<dbReference type="AlphaFoldDB" id="A0A2N5CW07"/>
<accession>A0A2N5CW07</accession>
<protein>
    <submittedName>
        <fullName evidence="2">Glycosidase</fullName>
    </submittedName>
</protein>
<dbReference type="Pfam" id="PF11000">
    <property type="entry name" value="DUF2840"/>
    <property type="match status" value="1"/>
</dbReference>
<dbReference type="KEGG" id="cfh:C1707_19365"/>
<evidence type="ECO:0000313" key="3">
    <source>
        <dbReference type="Proteomes" id="UP000234483"/>
    </source>
</evidence>
<dbReference type="EMBL" id="PJRQ01000014">
    <property type="protein sequence ID" value="PLR17998.1"/>
    <property type="molecule type" value="Genomic_DNA"/>
</dbReference>
<evidence type="ECO:0000313" key="1">
    <source>
        <dbReference type="EMBL" id="AYV48246.1"/>
    </source>
</evidence>
<dbReference type="OrthoDB" id="9810432at2"/>
<reference evidence="1 4" key="2">
    <citation type="submission" date="2018-01" db="EMBL/GenBank/DDBJ databases">
        <title>Complete genome sequence of Caulobacter flavus RHGG3.</title>
        <authorList>
            <person name="Yang E."/>
        </authorList>
    </citation>
    <scope>NUCLEOTIDE SEQUENCE [LARGE SCALE GENOMIC DNA]</scope>
    <source>
        <strain evidence="1 4">RHGG3</strain>
    </source>
</reference>
<evidence type="ECO:0000313" key="4">
    <source>
        <dbReference type="Proteomes" id="UP000281192"/>
    </source>
</evidence>
<dbReference type="GO" id="GO:0016798">
    <property type="term" value="F:hydrolase activity, acting on glycosyl bonds"/>
    <property type="evidence" value="ECO:0007669"/>
    <property type="project" value="UniProtKB-KW"/>
</dbReference>
<organism evidence="2 3">
    <name type="scientific">Caulobacter flavus</name>
    <dbReference type="NCBI Taxonomy" id="1679497"/>
    <lineage>
        <taxon>Bacteria</taxon>
        <taxon>Pseudomonadati</taxon>
        <taxon>Pseudomonadota</taxon>
        <taxon>Alphaproteobacteria</taxon>
        <taxon>Caulobacterales</taxon>
        <taxon>Caulobacteraceae</taxon>
        <taxon>Caulobacter</taxon>
    </lineage>
</organism>
<keyword evidence="2" id="KW-0378">Hydrolase</keyword>
<keyword evidence="2" id="KW-0326">Glycosidase</keyword>
<gene>
    <name evidence="1" type="ORF">C1707_19365</name>
    <name evidence="2" type="ORF">CFHF_07835</name>
</gene>
<name>A0A2N5CW07_9CAUL</name>
<proteinExistence type="predicted"/>
<dbReference type="Proteomes" id="UP000281192">
    <property type="component" value="Chromosome"/>
</dbReference>